<organism evidence="6 7">
    <name type="scientific">Sutcliffiella cohnii</name>
    <dbReference type="NCBI Taxonomy" id="33932"/>
    <lineage>
        <taxon>Bacteria</taxon>
        <taxon>Bacillati</taxon>
        <taxon>Bacillota</taxon>
        <taxon>Bacilli</taxon>
        <taxon>Bacillales</taxon>
        <taxon>Bacillaceae</taxon>
        <taxon>Sutcliffiella</taxon>
    </lineage>
</organism>
<feature type="domain" description="Hemerythrin-like" evidence="5">
    <location>
        <begin position="88"/>
        <end position="231"/>
    </location>
</feature>
<evidence type="ECO:0000256" key="3">
    <source>
        <dbReference type="ARBA" id="ARBA00022723"/>
    </source>
</evidence>
<dbReference type="KEGG" id="bcoh:BC6307_03450"/>
<dbReference type="RefSeq" id="WP_066416724.1">
    <property type="nucleotide sequence ID" value="NZ_CP018866.1"/>
</dbReference>
<evidence type="ECO:0000313" key="7">
    <source>
        <dbReference type="Proteomes" id="UP000215224"/>
    </source>
</evidence>
<evidence type="ECO:0000256" key="2">
    <source>
        <dbReference type="ARBA" id="ARBA00022490"/>
    </source>
</evidence>
<evidence type="ECO:0000259" key="5">
    <source>
        <dbReference type="Pfam" id="PF01814"/>
    </source>
</evidence>
<dbReference type="PANTHER" id="PTHR36438">
    <property type="entry name" value="IRON-SULFUR CLUSTER REPAIR PROTEIN YTFE"/>
    <property type="match status" value="1"/>
</dbReference>
<protein>
    <submittedName>
        <fullName evidence="6">Iron-sulfur cluster repair di-iron protein</fullName>
    </submittedName>
</protein>
<keyword evidence="2" id="KW-0963">Cytoplasm</keyword>
<dbReference type="AlphaFoldDB" id="A0A223KLN7"/>
<dbReference type="PANTHER" id="PTHR36438:SF1">
    <property type="entry name" value="IRON-SULFUR CLUSTER REPAIR PROTEIN YTFE"/>
    <property type="match status" value="1"/>
</dbReference>
<dbReference type="GO" id="GO:0005737">
    <property type="term" value="C:cytoplasm"/>
    <property type="evidence" value="ECO:0007669"/>
    <property type="project" value="UniProtKB-SubCell"/>
</dbReference>
<dbReference type="EMBL" id="CP018866">
    <property type="protein sequence ID" value="AST90391.1"/>
    <property type="molecule type" value="Genomic_DNA"/>
</dbReference>
<dbReference type="STRING" id="1314751.GCA_001591425_02559"/>
<evidence type="ECO:0000256" key="1">
    <source>
        <dbReference type="ARBA" id="ARBA00004496"/>
    </source>
</evidence>
<accession>A0A223KLN7</accession>
<name>A0A223KLN7_9BACI</name>
<comment type="subcellular location">
    <subcellularLocation>
        <location evidence="1">Cytoplasm</location>
    </subcellularLocation>
</comment>
<dbReference type="Pfam" id="PF04405">
    <property type="entry name" value="ScdA_N"/>
    <property type="match status" value="1"/>
</dbReference>
<dbReference type="Pfam" id="PF01814">
    <property type="entry name" value="Hemerythrin"/>
    <property type="match status" value="1"/>
</dbReference>
<evidence type="ECO:0000313" key="6">
    <source>
        <dbReference type="EMBL" id="AST90391.1"/>
    </source>
</evidence>
<dbReference type="InterPro" id="IPR019903">
    <property type="entry name" value="RIC_family"/>
</dbReference>
<keyword evidence="3" id="KW-0479">Metal-binding</keyword>
<keyword evidence="4" id="KW-0408">Iron</keyword>
<dbReference type="Gene3D" id="1.20.120.520">
    <property type="entry name" value="nmb1532 protein domain like"/>
    <property type="match status" value="1"/>
</dbReference>
<dbReference type="Proteomes" id="UP000215224">
    <property type="component" value="Chromosome"/>
</dbReference>
<sequence length="237" mass="27526">MEQIFHEQSIVGDIVTKFPKAGDYFKSVRIDFCCGGNRPLIEAVLERNLEIQDVLSSLSNMYMDAKQRNELGTDWDQASCEDIIDIIIQKHHQFLQEELPALSPYVTKVFRVHGQHHTHLKEVHSLFHELKTELEQHTIKEETEVFPAIIEAERENVETASAELLEHIKHLEDEHDHAGDIIKKLREITNDFTPPEGACGTYQLVYRRLAGIEDDLFKHIHLENNILFPKAKERWIS</sequence>
<evidence type="ECO:0000256" key="4">
    <source>
        <dbReference type="ARBA" id="ARBA00023004"/>
    </source>
</evidence>
<keyword evidence="7" id="KW-1185">Reference proteome</keyword>
<dbReference type="NCBIfam" id="TIGR03652">
    <property type="entry name" value="FeS_repair_RIC"/>
    <property type="match status" value="1"/>
</dbReference>
<reference evidence="6 7" key="1">
    <citation type="submission" date="2016-12" db="EMBL/GenBank/DDBJ databases">
        <title>The whole genome sequencing and assembly of Bacillus cohnii DSM 6307T strain.</title>
        <authorList>
            <person name="Lee Y.-J."/>
            <person name="Yi H."/>
            <person name="Bahn Y.-S."/>
            <person name="Kim J.F."/>
            <person name="Lee D.-W."/>
        </authorList>
    </citation>
    <scope>NUCLEOTIDE SEQUENCE [LARGE SCALE GENOMIC DNA]</scope>
    <source>
        <strain evidence="6 7">DSM 6307</strain>
    </source>
</reference>
<gene>
    <name evidence="6" type="ORF">BC6307_03450</name>
</gene>
<dbReference type="InterPro" id="IPR012312">
    <property type="entry name" value="Hemerythrin-like"/>
</dbReference>
<dbReference type="GO" id="GO:0046872">
    <property type="term" value="F:metal ion binding"/>
    <property type="evidence" value="ECO:0007669"/>
    <property type="project" value="UniProtKB-KW"/>
</dbReference>
<proteinExistence type="predicted"/>